<dbReference type="RefSeq" id="WP_394849742.1">
    <property type="nucleotide sequence ID" value="NZ_CP089982.1"/>
</dbReference>
<protein>
    <submittedName>
        <fullName evidence="2">Uncharacterized protein</fullName>
    </submittedName>
</protein>
<dbReference type="Proteomes" id="UP001379533">
    <property type="component" value="Chromosome"/>
</dbReference>
<feature type="region of interest" description="Disordered" evidence="1">
    <location>
        <begin position="11"/>
        <end position="35"/>
    </location>
</feature>
<feature type="region of interest" description="Disordered" evidence="1">
    <location>
        <begin position="229"/>
        <end position="262"/>
    </location>
</feature>
<feature type="region of interest" description="Disordered" evidence="1">
    <location>
        <begin position="414"/>
        <end position="434"/>
    </location>
</feature>
<proteinExistence type="predicted"/>
<sequence length="516" mass="49168">MGVLPLACVGKADPLPDEPPATGQPPGPQGCPTAFPVDDATGIADGCGVFVSASRGQDAGDGSQSRPLKSLQKGIDVAKVSGKRVYACAETYPEQIVLAANLSMFGYFDCGSPSWKTGGLKAKIAPSASPVIKATGIRNARVEGFEVVAPDAADGSSVGITAASSEIHMASSTIRAGKGGKGADGADGAQLTLADGSQGEAGLAGEECCAYRDPSTNNCDSRWHDAKVANHRRPRNGGAGQCVGPNSTSRASSPGGPGGRGGLYYNNGDNWVILAGDDPAPGEAANASHAQGGAVESNASLAPGSEGASGKTGTSGSEIGGLSADGTYLPSDGTPGTDGAPGIGGGGGGGRGPQGTPALQQKHCSAVGAGGGAGGCPGLAGAPGRGGGASIGIISTDSSIDLTDCIVAAADGGAGGKGTNGSRRTNGGAGGVAGSTGGQFPGLAGAQGGPGGLAGASGSGGGGPSIGIAFRGTAPILLRSSVTVGAGGPGVPEVAADGRLSIPPSKKGLSVEMRSF</sequence>
<evidence type="ECO:0000313" key="3">
    <source>
        <dbReference type="Proteomes" id="UP001379533"/>
    </source>
</evidence>
<reference evidence="2 3" key="1">
    <citation type="submission" date="2021-12" db="EMBL/GenBank/DDBJ databases">
        <title>Discovery of the Pendulisporaceae a myxobacterial family with distinct sporulation behavior and unique specialized metabolism.</title>
        <authorList>
            <person name="Garcia R."/>
            <person name="Popoff A."/>
            <person name="Bader C.D."/>
            <person name="Loehr J."/>
            <person name="Walesch S."/>
            <person name="Walt C."/>
            <person name="Boldt J."/>
            <person name="Bunk B."/>
            <person name="Haeckl F.J.F.P.J."/>
            <person name="Gunesch A.P."/>
            <person name="Birkelbach J."/>
            <person name="Nuebel U."/>
            <person name="Pietschmann T."/>
            <person name="Bach T."/>
            <person name="Mueller R."/>
        </authorList>
    </citation>
    <scope>NUCLEOTIDE SEQUENCE [LARGE SCALE GENOMIC DNA]</scope>
    <source>
        <strain evidence="2 3">MSr12523</strain>
    </source>
</reference>
<feature type="region of interest" description="Disordered" evidence="1">
    <location>
        <begin position="276"/>
        <end position="359"/>
    </location>
</feature>
<keyword evidence="3" id="KW-1185">Reference proteome</keyword>
<name>A0ABZ2KPX1_9BACT</name>
<organism evidence="2 3">
    <name type="scientific">Pendulispora brunnea</name>
    <dbReference type="NCBI Taxonomy" id="2905690"/>
    <lineage>
        <taxon>Bacteria</taxon>
        <taxon>Pseudomonadati</taxon>
        <taxon>Myxococcota</taxon>
        <taxon>Myxococcia</taxon>
        <taxon>Myxococcales</taxon>
        <taxon>Sorangiineae</taxon>
        <taxon>Pendulisporaceae</taxon>
        <taxon>Pendulispora</taxon>
    </lineage>
</organism>
<evidence type="ECO:0000313" key="2">
    <source>
        <dbReference type="EMBL" id="WXA99110.1"/>
    </source>
</evidence>
<dbReference type="InterPro" id="IPR012334">
    <property type="entry name" value="Pectin_lyas_fold"/>
</dbReference>
<gene>
    <name evidence="2" type="ORF">LZC95_20095</name>
</gene>
<dbReference type="EMBL" id="CP089982">
    <property type="protein sequence ID" value="WXA99110.1"/>
    <property type="molecule type" value="Genomic_DNA"/>
</dbReference>
<feature type="compositionally biased region" description="Pro residues" evidence="1">
    <location>
        <begin position="17"/>
        <end position="29"/>
    </location>
</feature>
<dbReference type="Gene3D" id="2.160.20.10">
    <property type="entry name" value="Single-stranded right-handed beta-helix, Pectin lyase-like"/>
    <property type="match status" value="1"/>
</dbReference>
<feature type="region of interest" description="Disordered" evidence="1">
    <location>
        <begin position="488"/>
        <end position="516"/>
    </location>
</feature>
<evidence type="ECO:0000256" key="1">
    <source>
        <dbReference type="SAM" id="MobiDB-lite"/>
    </source>
</evidence>
<feature type="compositionally biased region" description="Gly residues" evidence="1">
    <location>
        <begin position="339"/>
        <end position="353"/>
    </location>
</feature>
<accession>A0ABZ2KPX1</accession>